<dbReference type="InterPro" id="IPR000182">
    <property type="entry name" value="GNAT_dom"/>
</dbReference>
<protein>
    <recommendedName>
        <fullName evidence="1">N-acetyltransferase domain-containing protein</fullName>
    </recommendedName>
</protein>
<dbReference type="Proteomes" id="UP000268093">
    <property type="component" value="Unassembled WGS sequence"/>
</dbReference>
<evidence type="ECO:0000313" key="2">
    <source>
        <dbReference type="EMBL" id="RUP06147.1"/>
    </source>
</evidence>
<feature type="domain" description="N-acetyltransferase" evidence="1">
    <location>
        <begin position="5"/>
        <end position="140"/>
    </location>
</feature>
<dbReference type="GO" id="GO:0016747">
    <property type="term" value="F:acyltransferase activity, transferring groups other than amino-acyl groups"/>
    <property type="evidence" value="ECO:0007669"/>
    <property type="project" value="InterPro"/>
</dbReference>
<dbReference type="Gene3D" id="3.40.630.30">
    <property type="match status" value="1"/>
</dbReference>
<evidence type="ECO:0000259" key="1">
    <source>
        <dbReference type="PROSITE" id="PS51186"/>
    </source>
</evidence>
<organism evidence="2 3">
    <name type="scientific">Jimgerdemannia flammicorona</name>
    <dbReference type="NCBI Taxonomy" id="994334"/>
    <lineage>
        <taxon>Eukaryota</taxon>
        <taxon>Fungi</taxon>
        <taxon>Fungi incertae sedis</taxon>
        <taxon>Mucoromycota</taxon>
        <taxon>Mucoromycotina</taxon>
        <taxon>Endogonomycetes</taxon>
        <taxon>Endogonales</taxon>
        <taxon>Endogonaceae</taxon>
        <taxon>Jimgerdemannia</taxon>
    </lineage>
</organism>
<dbReference type="SUPFAM" id="SSF55729">
    <property type="entry name" value="Acyl-CoA N-acyltransferases (Nat)"/>
    <property type="match status" value="1"/>
</dbReference>
<reference evidence="2 3" key="1">
    <citation type="journal article" date="2018" name="New Phytol.">
        <title>Phylogenomics of Endogonaceae and evolution of mycorrhizas within Mucoromycota.</title>
        <authorList>
            <person name="Chang Y."/>
            <person name="Desiro A."/>
            <person name="Na H."/>
            <person name="Sandor L."/>
            <person name="Lipzen A."/>
            <person name="Clum A."/>
            <person name="Barry K."/>
            <person name="Grigoriev I.V."/>
            <person name="Martin F.M."/>
            <person name="Stajich J.E."/>
            <person name="Smith M.E."/>
            <person name="Bonito G."/>
            <person name="Spatafora J.W."/>
        </authorList>
    </citation>
    <scope>NUCLEOTIDE SEQUENCE [LARGE SCALE GENOMIC DNA]</scope>
    <source>
        <strain evidence="2 3">GMNB39</strain>
    </source>
</reference>
<gene>
    <name evidence="2" type="ORF">BC936DRAFT_140463</name>
</gene>
<dbReference type="AlphaFoldDB" id="A0A433ATT2"/>
<dbReference type="EMBL" id="RBNI01017100">
    <property type="protein sequence ID" value="RUP06147.1"/>
    <property type="molecule type" value="Genomic_DNA"/>
</dbReference>
<comment type="caution">
    <text evidence="2">The sequence shown here is derived from an EMBL/GenBank/DDBJ whole genome shotgun (WGS) entry which is preliminary data.</text>
</comment>
<proteinExistence type="predicted"/>
<sequence length="140" mass="15556">MTSSLEFHTIPHSETASLVPLLRDADEDELTIRRHLSDPTTTTYAVRLASSDEAIAALTMRWSATESELIYLSVDPARRGYGYGKRVMSRLVEMAQTRTQCIVVEMRVPHGFGAEGLFCVCATSSDGEWNFVEGYGYAKV</sequence>
<evidence type="ECO:0000313" key="3">
    <source>
        <dbReference type="Proteomes" id="UP000268093"/>
    </source>
</evidence>
<dbReference type="InterPro" id="IPR016181">
    <property type="entry name" value="Acyl_CoA_acyltransferase"/>
</dbReference>
<dbReference type="CDD" id="cd04301">
    <property type="entry name" value="NAT_SF"/>
    <property type="match status" value="1"/>
</dbReference>
<accession>A0A433ATT2</accession>
<name>A0A433ATT2_9FUNG</name>
<dbReference type="Pfam" id="PF00583">
    <property type="entry name" value="Acetyltransf_1"/>
    <property type="match status" value="1"/>
</dbReference>
<keyword evidence="3" id="KW-1185">Reference proteome</keyword>
<dbReference type="PROSITE" id="PS51186">
    <property type="entry name" value="GNAT"/>
    <property type="match status" value="1"/>
</dbReference>